<feature type="transmembrane region" description="Helical" evidence="8">
    <location>
        <begin position="70"/>
        <end position="90"/>
    </location>
</feature>
<dbReference type="AlphaFoldDB" id="A0A2U8QY05"/>
<gene>
    <name evidence="9" type="ORF">DI487_15055</name>
</gene>
<dbReference type="PANTHER" id="PTHR30269">
    <property type="entry name" value="TRANSMEMBRANE PROTEIN YFCA"/>
    <property type="match status" value="1"/>
</dbReference>
<keyword evidence="7 8" id="KW-0472">Membrane</keyword>
<evidence type="ECO:0000256" key="3">
    <source>
        <dbReference type="ARBA" id="ARBA00022448"/>
    </source>
</evidence>
<keyword evidence="6 8" id="KW-1133">Transmembrane helix</keyword>
<dbReference type="InterPro" id="IPR002781">
    <property type="entry name" value="TM_pro_TauE-like"/>
</dbReference>
<keyword evidence="10" id="KW-1185">Reference proteome</keyword>
<dbReference type="InterPro" id="IPR052017">
    <property type="entry name" value="TSUP"/>
</dbReference>
<name>A0A2U8QY05_9FLAO</name>
<sequence length="343" mass="38808">MILKVIFLGLTTIIAFWLSAISGGGASLILIPVLNLFLPASTIPFTLTVGTLSSSASRIVFFKKHINWKIFFWFFPFSVPAAFLGASLMKSLNPDYLQFGISLFLIANVAQLIQSKDKLEKNSKKSNNSLLALIGFLAGFISGITGAIGLLFNRFYFKYGLSKEEIIATRAINEICLHITKLIIYISLGLFSKDAVWFGVTIALGAIASSYTVKFLLPFIKDSLYKRIGYTAMVCSGCILLISSSNRIIEQDHISVFTQTNETTINWRNKKIALEFSEKEGLEIEIPIDKEELPEEIKKEFHKFTEEYDKIIIEKIYKNYTTEYYEFNCYRENHLKRVAVLKG</sequence>
<dbReference type="Proteomes" id="UP000245429">
    <property type="component" value="Chromosome"/>
</dbReference>
<feature type="transmembrane region" description="Helical" evidence="8">
    <location>
        <begin position="96"/>
        <end position="114"/>
    </location>
</feature>
<organism evidence="9 10">
    <name type="scientific">Flavobacterium sediminis</name>
    <dbReference type="NCBI Taxonomy" id="2201181"/>
    <lineage>
        <taxon>Bacteria</taxon>
        <taxon>Pseudomonadati</taxon>
        <taxon>Bacteroidota</taxon>
        <taxon>Flavobacteriia</taxon>
        <taxon>Flavobacteriales</taxon>
        <taxon>Flavobacteriaceae</taxon>
        <taxon>Flavobacterium</taxon>
    </lineage>
</organism>
<evidence type="ECO:0000256" key="8">
    <source>
        <dbReference type="RuleBase" id="RU363041"/>
    </source>
</evidence>
<dbReference type="OrthoDB" id="8421744at2"/>
<evidence type="ECO:0000256" key="2">
    <source>
        <dbReference type="ARBA" id="ARBA00009142"/>
    </source>
</evidence>
<evidence type="ECO:0000256" key="6">
    <source>
        <dbReference type="ARBA" id="ARBA00022989"/>
    </source>
</evidence>
<comment type="similarity">
    <text evidence="2 8">Belongs to the 4-toluene sulfonate uptake permease (TSUP) (TC 2.A.102) family.</text>
</comment>
<evidence type="ECO:0000256" key="1">
    <source>
        <dbReference type="ARBA" id="ARBA00004651"/>
    </source>
</evidence>
<evidence type="ECO:0000313" key="9">
    <source>
        <dbReference type="EMBL" id="AWM15042.1"/>
    </source>
</evidence>
<evidence type="ECO:0000313" key="10">
    <source>
        <dbReference type="Proteomes" id="UP000245429"/>
    </source>
</evidence>
<evidence type="ECO:0000256" key="7">
    <source>
        <dbReference type="ARBA" id="ARBA00023136"/>
    </source>
</evidence>
<dbReference type="PANTHER" id="PTHR30269:SF37">
    <property type="entry name" value="MEMBRANE TRANSPORTER PROTEIN"/>
    <property type="match status" value="1"/>
</dbReference>
<feature type="transmembrane region" description="Helical" evidence="8">
    <location>
        <begin position="43"/>
        <end position="61"/>
    </location>
</feature>
<dbReference type="KEGG" id="fse:DI487_15055"/>
<comment type="subcellular location">
    <subcellularLocation>
        <location evidence="1 8">Cell membrane</location>
        <topology evidence="1 8">Multi-pass membrane protein</topology>
    </subcellularLocation>
</comment>
<dbReference type="Pfam" id="PF01925">
    <property type="entry name" value="TauE"/>
    <property type="match status" value="1"/>
</dbReference>
<keyword evidence="4 8" id="KW-1003">Cell membrane</keyword>
<evidence type="ECO:0000256" key="5">
    <source>
        <dbReference type="ARBA" id="ARBA00022692"/>
    </source>
</evidence>
<feature type="transmembrane region" description="Helical" evidence="8">
    <location>
        <begin position="7"/>
        <end position="31"/>
    </location>
</feature>
<proteinExistence type="inferred from homology"/>
<dbReference type="EMBL" id="CP029463">
    <property type="protein sequence ID" value="AWM15042.1"/>
    <property type="molecule type" value="Genomic_DNA"/>
</dbReference>
<keyword evidence="3" id="KW-0813">Transport</keyword>
<feature type="transmembrane region" description="Helical" evidence="8">
    <location>
        <begin position="195"/>
        <end position="217"/>
    </location>
</feature>
<evidence type="ECO:0000256" key="4">
    <source>
        <dbReference type="ARBA" id="ARBA00022475"/>
    </source>
</evidence>
<accession>A0A2U8QY05</accession>
<protein>
    <recommendedName>
        <fullName evidence="8">Probable membrane transporter protein</fullName>
    </recommendedName>
</protein>
<reference evidence="9 10" key="1">
    <citation type="submission" date="2018-05" db="EMBL/GenBank/DDBJ databases">
        <title>Flavobacterium sp. MEBiC07310.</title>
        <authorList>
            <person name="Baek K."/>
        </authorList>
    </citation>
    <scope>NUCLEOTIDE SEQUENCE [LARGE SCALE GENOMIC DNA]</scope>
    <source>
        <strain evidence="9 10">MEBiC07310</strain>
    </source>
</reference>
<dbReference type="RefSeq" id="WP_109570380.1">
    <property type="nucleotide sequence ID" value="NZ_CP029463.1"/>
</dbReference>
<keyword evidence="5 8" id="KW-0812">Transmembrane</keyword>
<feature type="transmembrane region" description="Helical" evidence="8">
    <location>
        <begin position="130"/>
        <end position="152"/>
    </location>
</feature>
<dbReference type="GO" id="GO:0005886">
    <property type="term" value="C:plasma membrane"/>
    <property type="evidence" value="ECO:0007669"/>
    <property type="project" value="UniProtKB-SubCell"/>
</dbReference>